<dbReference type="Proteomes" id="UP000005408">
    <property type="component" value="Unassembled WGS sequence"/>
</dbReference>
<evidence type="ECO:0000313" key="1">
    <source>
        <dbReference type="EnsemblMetazoa" id="G5439.2:cds"/>
    </source>
</evidence>
<sequence length="407" mass="45470">MPMYTLNDRRIDTEYCNFSPALEGTIDTNTFKNPIRTVGIMRFIMRNVGFQFALTVHTNDVSEKVGRCTQCRFAVASKSISESKSMKRKTKKCDLCHAVRYSVGSEQIFGIDGFYFRSECLDSLSFHGMSNNDTVQNAEGNSSQIDSTAVLKYYDQNKLKQLEGLRSVVLENMERVNKLKIDVLSKENGSYISNDGKGRVKSLIMNSSILKDLEANIDLLQSNVNRSQDLFVQDGKRPGFELAIPYACICRGPGSIYVRDLCEKSGDIKIERNFYSSSIHIEQCADKGKHLGWLRSNNLVTISGCFSSPKIYISGLFVNTTVSIKGVGGSPEIHLEGVCIKPRILVHGTKLKPTVFIDGIVNDPYLQVNGFGSRLKLVVRGICFRQNVEIGGKKCHTKLRVFGMCDI</sequence>
<evidence type="ECO:0000313" key="2">
    <source>
        <dbReference type="Proteomes" id="UP000005408"/>
    </source>
</evidence>
<accession>A0A8W8NIC9</accession>
<reference evidence="1" key="1">
    <citation type="submission" date="2022-08" db="UniProtKB">
        <authorList>
            <consortium name="EnsemblMetazoa"/>
        </authorList>
    </citation>
    <scope>IDENTIFICATION</scope>
    <source>
        <strain evidence="1">05x7-T-G4-1.051#20</strain>
    </source>
</reference>
<dbReference type="EnsemblMetazoa" id="G5439.2">
    <property type="protein sequence ID" value="G5439.2:cds"/>
    <property type="gene ID" value="G5439"/>
</dbReference>
<dbReference type="AlphaFoldDB" id="A0A8W8NIC9"/>
<proteinExistence type="predicted"/>
<name>A0A8W8NIC9_MAGGI</name>
<organism evidence="1 2">
    <name type="scientific">Magallana gigas</name>
    <name type="common">Pacific oyster</name>
    <name type="synonym">Crassostrea gigas</name>
    <dbReference type="NCBI Taxonomy" id="29159"/>
    <lineage>
        <taxon>Eukaryota</taxon>
        <taxon>Metazoa</taxon>
        <taxon>Spiralia</taxon>
        <taxon>Lophotrochozoa</taxon>
        <taxon>Mollusca</taxon>
        <taxon>Bivalvia</taxon>
        <taxon>Autobranchia</taxon>
        <taxon>Pteriomorphia</taxon>
        <taxon>Ostreida</taxon>
        <taxon>Ostreoidea</taxon>
        <taxon>Ostreidae</taxon>
        <taxon>Magallana</taxon>
    </lineage>
</organism>
<protein>
    <submittedName>
        <fullName evidence="1">Uncharacterized protein</fullName>
    </submittedName>
</protein>
<keyword evidence="2" id="KW-1185">Reference proteome</keyword>